<proteinExistence type="predicted"/>
<dbReference type="Pfam" id="PF13623">
    <property type="entry name" value="SurA_N_2"/>
    <property type="match status" value="1"/>
</dbReference>
<evidence type="ECO:0000313" key="3">
    <source>
        <dbReference type="Proteomes" id="UP000033616"/>
    </source>
</evidence>
<dbReference type="STRING" id="1359168.OCHUTO_0352"/>
<dbReference type="RefSeq" id="WP_045797095.1">
    <property type="nucleotide sequence ID" value="NZ_LANP01000006.1"/>
</dbReference>
<evidence type="ECO:0000313" key="2">
    <source>
        <dbReference type="EMBL" id="KJV56771.1"/>
    </source>
</evidence>
<dbReference type="Gene3D" id="1.10.4030.10">
    <property type="entry name" value="Porin chaperone SurA, peptide-binding domain"/>
    <property type="match status" value="1"/>
</dbReference>
<organism evidence="2 3">
    <name type="scientific">Orientia chuto str. Dubai</name>
    <dbReference type="NCBI Taxonomy" id="1359168"/>
    <lineage>
        <taxon>Bacteria</taxon>
        <taxon>Pseudomonadati</taxon>
        <taxon>Pseudomonadota</taxon>
        <taxon>Alphaproteobacteria</taxon>
        <taxon>Rickettsiales</taxon>
        <taxon>Rickettsiaceae</taxon>
        <taxon>Rickettsieae</taxon>
        <taxon>Orientia</taxon>
    </lineage>
</organism>
<keyword evidence="3" id="KW-1185">Reference proteome</keyword>
<dbReference type="PATRIC" id="fig|1359168.3.peg.1108"/>
<dbReference type="PANTHER" id="PTHR47637">
    <property type="entry name" value="CHAPERONE SURA"/>
    <property type="match status" value="1"/>
</dbReference>
<dbReference type="Proteomes" id="UP000033616">
    <property type="component" value="Unassembled WGS sequence"/>
</dbReference>
<accession>A0A0F3MM82</accession>
<keyword evidence="1" id="KW-0732">Signal</keyword>
<dbReference type="AlphaFoldDB" id="A0A0F3MM82"/>
<name>A0A0F3MM82_9RICK</name>
<dbReference type="SUPFAM" id="SSF109998">
    <property type="entry name" value="Triger factor/SurA peptide-binding domain-like"/>
    <property type="match status" value="1"/>
</dbReference>
<comment type="caution">
    <text evidence="2">The sequence shown here is derived from an EMBL/GenBank/DDBJ whole genome shotgun (WGS) entry which is preliminary data.</text>
</comment>
<dbReference type="InterPro" id="IPR027304">
    <property type="entry name" value="Trigger_fact/SurA_dom_sf"/>
</dbReference>
<dbReference type="PANTHER" id="PTHR47637:SF1">
    <property type="entry name" value="CHAPERONE SURA"/>
    <property type="match status" value="1"/>
</dbReference>
<evidence type="ECO:0000256" key="1">
    <source>
        <dbReference type="ARBA" id="ARBA00022729"/>
    </source>
</evidence>
<dbReference type="EMBL" id="LANP01000006">
    <property type="protein sequence ID" value="KJV56771.1"/>
    <property type="molecule type" value="Genomic_DNA"/>
</dbReference>
<dbReference type="OrthoDB" id="9915302at2"/>
<reference evidence="2 3" key="1">
    <citation type="submission" date="2015-02" db="EMBL/GenBank/DDBJ databases">
        <title>Genome Sequencing of Rickettsiales.</title>
        <authorList>
            <person name="Daugherty S.C."/>
            <person name="Su Q."/>
            <person name="Abolude K."/>
            <person name="Beier-Sexton M."/>
            <person name="Carlyon J.A."/>
            <person name="Carter R."/>
            <person name="Day N.P."/>
            <person name="Dumler S.J."/>
            <person name="Dyachenko V."/>
            <person name="Godinez A."/>
            <person name="Kurtti T.J."/>
            <person name="Lichay M."/>
            <person name="Mullins K.E."/>
            <person name="Ott S."/>
            <person name="Pappas-Brown V."/>
            <person name="Paris D.H."/>
            <person name="Patel P."/>
            <person name="Richards A.L."/>
            <person name="Sadzewicz L."/>
            <person name="Sears K."/>
            <person name="Seidman D."/>
            <person name="Sengamalay N."/>
            <person name="Stenos J."/>
            <person name="Tallon L.J."/>
            <person name="Vincent G."/>
            <person name="Fraser C.M."/>
            <person name="Munderloh U."/>
            <person name="Dunning-Hotopp J.C."/>
        </authorList>
    </citation>
    <scope>NUCLEOTIDE SEQUENCE [LARGE SCALE GENOMIC DNA]</scope>
    <source>
        <strain evidence="2 3">Fuller</strain>
    </source>
</reference>
<sequence>MNKILSFFLAIIIICNSFTILAVTKIVAVVDGAPITSYQLENFKKVIKFLHTSQSLTSISDTELTTLALEALIDKIIFLNEARKHGINASIDEINQFIAMEEKAANLPDQYFKYAIKEAGVSYDDFLLFYEVRVIISKINRMLAKSSNHDIVDLLLVSTKPTEVKFLVASSISSLDNYKRMLTLQSKINCNVDTKEYSDFAEVKYVIKDLKDMNIYDRTILESLQENSSSSIIKTSNNLRFFHLCSRKVKDITQHEHDDLISKVFLNQVHMEFNKFRNKLRERAYIKVFI</sequence>
<protein>
    <submittedName>
        <fullName evidence="2">SurA N-terminal domain protein</fullName>
    </submittedName>
</protein>
<gene>
    <name evidence="2" type="ORF">OCHUTO_0352</name>
</gene>
<dbReference type="InterPro" id="IPR050280">
    <property type="entry name" value="OMP_Chaperone_SurA"/>
</dbReference>